<dbReference type="RefSeq" id="WP_185780718.1">
    <property type="nucleotide sequence ID" value="NZ_JACJUU010000019.1"/>
</dbReference>
<dbReference type="GO" id="GO:0006310">
    <property type="term" value="P:DNA recombination"/>
    <property type="evidence" value="ECO:0007669"/>
    <property type="project" value="UniProtKB-KW"/>
</dbReference>
<comment type="caution">
    <text evidence="4">The sequence shown here is derived from an EMBL/GenBank/DDBJ whole genome shotgun (WGS) entry which is preliminary data.</text>
</comment>
<evidence type="ECO:0000259" key="3">
    <source>
        <dbReference type="PROSITE" id="PS51898"/>
    </source>
</evidence>
<dbReference type="PROSITE" id="PS51898">
    <property type="entry name" value="TYR_RECOMBINASE"/>
    <property type="match status" value="1"/>
</dbReference>
<keyword evidence="2" id="KW-0233">DNA recombination</keyword>
<dbReference type="InterPro" id="IPR011010">
    <property type="entry name" value="DNA_brk_join_enz"/>
</dbReference>
<dbReference type="InterPro" id="IPR013762">
    <property type="entry name" value="Integrase-like_cat_sf"/>
</dbReference>
<dbReference type="PANTHER" id="PTHR30349:SF90">
    <property type="entry name" value="TYROSINE RECOMBINASE XERD"/>
    <property type="match status" value="1"/>
</dbReference>
<evidence type="ECO:0000256" key="2">
    <source>
        <dbReference type="ARBA" id="ARBA00023172"/>
    </source>
</evidence>
<dbReference type="InterPro" id="IPR050090">
    <property type="entry name" value="Tyrosine_recombinase_XerCD"/>
</dbReference>
<keyword evidence="1" id="KW-0229">DNA integration</keyword>
<name>A0A842HSE8_9BURK</name>
<organism evidence="4 5">
    <name type="scientific">Pusillimonas minor</name>
    <dbReference type="NCBI Taxonomy" id="2697024"/>
    <lineage>
        <taxon>Bacteria</taxon>
        <taxon>Pseudomonadati</taxon>
        <taxon>Pseudomonadota</taxon>
        <taxon>Betaproteobacteria</taxon>
        <taxon>Burkholderiales</taxon>
        <taxon>Alcaligenaceae</taxon>
        <taxon>Pusillimonas</taxon>
    </lineage>
</organism>
<dbReference type="SUPFAM" id="SSF56349">
    <property type="entry name" value="DNA breaking-rejoining enzymes"/>
    <property type="match status" value="1"/>
</dbReference>
<evidence type="ECO:0000256" key="1">
    <source>
        <dbReference type="ARBA" id="ARBA00022908"/>
    </source>
</evidence>
<dbReference type="PANTHER" id="PTHR30349">
    <property type="entry name" value="PHAGE INTEGRASE-RELATED"/>
    <property type="match status" value="1"/>
</dbReference>
<evidence type="ECO:0000313" key="4">
    <source>
        <dbReference type="EMBL" id="MBC2771086.1"/>
    </source>
</evidence>
<protein>
    <submittedName>
        <fullName evidence="4">Site-specific integrase</fullName>
    </submittedName>
</protein>
<sequence length="615" mass="69051">MSIRSTNAVLKAYDVLIAQPVTANGLSPAERNAIVISAIINEDGETLVLSRFGDAQWDFRPFFDQANVAHSFKFINWDMGMPRALIDDCKAVAYAWFKRGMPSSKPPIARGVTTFAVASVMPFVRWLNNLGVSSFADVRPIHISNYVHHCKDELKLRPLPLYGRLRIIDFLWVFSADTMFPLQSYPWGNSTLWRICGIANVKGLDAANKNVGRTDIIPPDEQSRIFNYCESIVREMKVELAVNGIGYHPSDERMSIRCRDAVLYIVSITSGMRNDEAIGIEVDAWRKELKNGVTFCWVATIEHKTGKGRVEYLVPELTLEALTLLARYSAPIRKELDQEIRQLASNREFSNSTEHLLRLEKARKDSKKLFLGRNTQGGKVQESYHVEALSGQASNAAFDRIAKAAGSDWPLRTHQCRRTYARCFVESRMGRTSLIFLKWQFKHSSMSMTQLYASNPQQDLTLFDEILQQMTEFKIDLIESWLDDQPLAGGAGEKIVELRAIPIKDRAALLAQTAPHANIRATGHGWCIATERGCGGAGLYEATRCPGCKNSVIDEFFVGTWQDIYIQQQELIKIEDAGPAVRQRAERDLQVALDVITSLGLSPINDDVDEAVNGE</sequence>
<dbReference type="AlphaFoldDB" id="A0A842HSE8"/>
<keyword evidence="5" id="KW-1185">Reference proteome</keyword>
<proteinExistence type="predicted"/>
<reference evidence="4 5" key="1">
    <citation type="submission" date="2020-08" db="EMBL/GenBank/DDBJ databases">
        <title>Paraeoetvoesia sp. YC-7-48 draft genome sequence.</title>
        <authorList>
            <person name="Yao L."/>
        </authorList>
    </citation>
    <scope>NUCLEOTIDE SEQUENCE [LARGE SCALE GENOMIC DNA]</scope>
    <source>
        <strain evidence="5">YC-7-48</strain>
    </source>
</reference>
<evidence type="ECO:0000313" key="5">
    <source>
        <dbReference type="Proteomes" id="UP000545386"/>
    </source>
</evidence>
<dbReference type="Gene3D" id="1.10.443.10">
    <property type="entry name" value="Intergrase catalytic core"/>
    <property type="match status" value="1"/>
</dbReference>
<accession>A0A842HSE8</accession>
<dbReference type="GO" id="GO:0015074">
    <property type="term" value="P:DNA integration"/>
    <property type="evidence" value="ECO:0007669"/>
    <property type="project" value="UniProtKB-KW"/>
</dbReference>
<gene>
    <name evidence="4" type="ORF">GTU67_14350</name>
</gene>
<feature type="domain" description="Tyr recombinase" evidence="3">
    <location>
        <begin position="212"/>
        <end position="465"/>
    </location>
</feature>
<dbReference type="InterPro" id="IPR002104">
    <property type="entry name" value="Integrase_catalytic"/>
</dbReference>
<dbReference type="Pfam" id="PF00589">
    <property type="entry name" value="Phage_integrase"/>
    <property type="match status" value="1"/>
</dbReference>
<dbReference type="GO" id="GO:0003677">
    <property type="term" value="F:DNA binding"/>
    <property type="evidence" value="ECO:0007669"/>
    <property type="project" value="InterPro"/>
</dbReference>
<dbReference type="Proteomes" id="UP000545386">
    <property type="component" value="Unassembled WGS sequence"/>
</dbReference>
<dbReference type="EMBL" id="JACJUU010000019">
    <property type="protein sequence ID" value="MBC2771086.1"/>
    <property type="molecule type" value="Genomic_DNA"/>
</dbReference>